<proteinExistence type="predicted"/>
<dbReference type="Proteomes" id="UP001066276">
    <property type="component" value="Chromosome 9"/>
</dbReference>
<keyword evidence="2" id="KW-1185">Reference proteome</keyword>
<name>A0AAV7N6U5_PLEWA</name>
<gene>
    <name evidence="1" type="ORF">NDU88_008486</name>
</gene>
<evidence type="ECO:0000313" key="2">
    <source>
        <dbReference type="Proteomes" id="UP001066276"/>
    </source>
</evidence>
<dbReference type="EMBL" id="JANPWB010000013">
    <property type="protein sequence ID" value="KAJ1111149.1"/>
    <property type="molecule type" value="Genomic_DNA"/>
</dbReference>
<accession>A0AAV7N6U5</accession>
<sequence length="105" mass="11614">MFGVHKPDTRPANTRNGGALAERCEGLSLFFTLLLPYDVGVLAKFQNEGQLDTGSGLVRALLAIVDLYLRIKKYLQLDARLRSHLFVSSTFPTLQFGTRSGAERS</sequence>
<dbReference type="AlphaFoldDB" id="A0AAV7N6U5"/>
<protein>
    <submittedName>
        <fullName evidence="1">Uncharacterized protein</fullName>
    </submittedName>
</protein>
<reference evidence="1" key="1">
    <citation type="journal article" date="2022" name="bioRxiv">
        <title>Sequencing and chromosome-scale assembly of the giantPleurodeles waltlgenome.</title>
        <authorList>
            <person name="Brown T."/>
            <person name="Elewa A."/>
            <person name="Iarovenko S."/>
            <person name="Subramanian E."/>
            <person name="Araus A.J."/>
            <person name="Petzold A."/>
            <person name="Susuki M."/>
            <person name="Suzuki K.-i.T."/>
            <person name="Hayashi T."/>
            <person name="Toyoda A."/>
            <person name="Oliveira C."/>
            <person name="Osipova E."/>
            <person name="Leigh N.D."/>
            <person name="Simon A."/>
            <person name="Yun M.H."/>
        </authorList>
    </citation>
    <scope>NUCLEOTIDE SEQUENCE</scope>
    <source>
        <strain evidence="1">20211129_DDA</strain>
        <tissue evidence="1">Liver</tissue>
    </source>
</reference>
<evidence type="ECO:0000313" key="1">
    <source>
        <dbReference type="EMBL" id="KAJ1111149.1"/>
    </source>
</evidence>
<comment type="caution">
    <text evidence="1">The sequence shown here is derived from an EMBL/GenBank/DDBJ whole genome shotgun (WGS) entry which is preliminary data.</text>
</comment>
<organism evidence="1 2">
    <name type="scientific">Pleurodeles waltl</name>
    <name type="common">Iberian ribbed newt</name>
    <dbReference type="NCBI Taxonomy" id="8319"/>
    <lineage>
        <taxon>Eukaryota</taxon>
        <taxon>Metazoa</taxon>
        <taxon>Chordata</taxon>
        <taxon>Craniata</taxon>
        <taxon>Vertebrata</taxon>
        <taxon>Euteleostomi</taxon>
        <taxon>Amphibia</taxon>
        <taxon>Batrachia</taxon>
        <taxon>Caudata</taxon>
        <taxon>Salamandroidea</taxon>
        <taxon>Salamandridae</taxon>
        <taxon>Pleurodelinae</taxon>
        <taxon>Pleurodeles</taxon>
    </lineage>
</organism>